<keyword evidence="7" id="KW-1185">Reference proteome</keyword>
<evidence type="ECO:0000313" key="6">
    <source>
        <dbReference type="EMBL" id="GEL94285.1"/>
    </source>
</evidence>
<keyword evidence="2" id="KW-0813">Transport</keyword>
<accession>A0A511J8G2</accession>
<dbReference type="Pfam" id="PF00497">
    <property type="entry name" value="SBP_bac_3"/>
    <property type="match status" value="1"/>
</dbReference>
<comment type="caution">
    <text evidence="6">The sequence shown here is derived from an EMBL/GenBank/DDBJ whole genome shotgun (WGS) entry which is preliminary data.</text>
</comment>
<evidence type="ECO:0000256" key="4">
    <source>
        <dbReference type="SAM" id="SignalP"/>
    </source>
</evidence>
<name>A0A511J8G2_9CELL</name>
<dbReference type="GO" id="GO:0006865">
    <property type="term" value="P:amino acid transport"/>
    <property type="evidence" value="ECO:0007669"/>
    <property type="project" value="TreeGrafter"/>
</dbReference>
<evidence type="ECO:0000313" key="7">
    <source>
        <dbReference type="Proteomes" id="UP000321720"/>
    </source>
</evidence>
<dbReference type="Gene3D" id="3.40.190.10">
    <property type="entry name" value="Periplasmic binding protein-like II"/>
    <property type="match status" value="2"/>
</dbReference>
<dbReference type="InterPro" id="IPR001638">
    <property type="entry name" value="Solute-binding_3/MltF_N"/>
</dbReference>
<gene>
    <name evidence="6" type="primary">gluB</name>
    <name evidence="6" type="ORF">CCO02nite_09430</name>
</gene>
<dbReference type="Proteomes" id="UP000321720">
    <property type="component" value="Unassembled WGS sequence"/>
</dbReference>
<feature type="domain" description="Solute-binding protein family 3/N-terminal" evidence="5">
    <location>
        <begin position="37"/>
        <end position="264"/>
    </location>
</feature>
<evidence type="ECO:0000256" key="1">
    <source>
        <dbReference type="ARBA" id="ARBA00010333"/>
    </source>
</evidence>
<dbReference type="PROSITE" id="PS51257">
    <property type="entry name" value="PROKAR_LIPOPROTEIN"/>
    <property type="match status" value="1"/>
</dbReference>
<dbReference type="SUPFAM" id="SSF53850">
    <property type="entry name" value="Periplasmic binding protein-like II"/>
    <property type="match status" value="1"/>
</dbReference>
<sequence length="281" mass="29397">MRNRLLSRSITGGVAVAMLLALAACSSDDDPGNSGDTVRIGIKFDQPGLGYKDGDTYTGFDVDVATYVAGKLGYSPDQIEFVESPSKQRETMLQNDQVDMIFATYSITDERKELVSFAGPYFVAGQDLLVAADDDSITGPDTLDGKNLCSVTGSTSASRIKEEYSTGTNLLEQPGYSECVTALTSSTAGTVDAVTTDDIILAGLAALPANKGKVKVVGNVFSQENYGVGLPKGSDQCQAVTDAINEMIADGSWQKALDDNVSASGYVPNAELNPPTPAACG</sequence>
<dbReference type="GO" id="GO:0030288">
    <property type="term" value="C:outer membrane-bounded periplasmic space"/>
    <property type="evidence" value="ECO:0007669"/>
    <property type="project" value="TreeGrafter"/>
</dbReference>
<feature type="chain" id="PRO_5022140252" evidence="4">
    <location>
        <begin position="24"/>
        <end position="281"/>
    </location>
</feature>
<dbReference type="CDD" id="cd13690">
    <property type="entry name" value="PBP2_GluB"/>
    <property type="match status" value="1"/>
</dbReference>
<dbReference type="RefSeq" id="WP_146841896.1">
    <property type="nucleotide sequence ID" value="NZ_BJWG01000003.1"/>
</dbReference>
<evidence type="ECO:0000256" key="3">
    <source>
        <dbReference type="ARBA" id="ARBA00022729"/>
    </source>
</evidence>
<proteinExistence type="inferred from homology"/>
<dbReference type="InterPro" id="IPR051455">
    <property type="entry name" value="Bact_solute-bind_prot3"/>
</dbReference>
<dbReference type="OrthoDB" id="9807888at2"/>
<evidence type="ECO:0000256" key="2">
    <source>
        <dbReference type="ARBA" id="ARBA00022448"/>
    </source>
</evidence>
<keyword evidence="3 4" id="KW-0732">Signal</keyword>
<dbReference type="SMART" id="SM00062">
    <property type="entry name" value="PBPb"/>
    <property type="match status" value="1"/>
</dbReference>
<dbReference type="AlphaFoldDB" id="A0A511J8G2"/>
<dbReference type="PANTHER" id="PTHR30085">
    <property type="entry name" value="AMINO ACID ABC TRANSPORTER PERMEASE"/>
    <property type="match status" value="1"/>
</dbReference>
<feature type="signal peptide" evidence="4">
    <location>
        <begin position="1"/>
        <end position="23"/>
    </location>
</feature>
<evidence type="ECO:0000259" key="5">
    <source>
        <dbReference type="SMART" id="SM00062"/>
    </source>
</evidence>
<dbReference type="GO" id="GO:0005576">
    <property type="term" value="C:extracellular region"/>
    <property type="evidence" value="ECO:0007669"/>
    <property type="project" value="TreeGrafter"/>
</dbReference>
<dbReference type="EMBL" id="BJWG01000003">
    <property type="protein sequence ID" value="GEL94285.1"/>
    <property type="molecule type" value="Genomic_DNA"/>
</dbReference>
<organism evidence="6 7">
    <name type="scientific">Cellulomonas composti</name>
    <dbReference type="NCBI Taxonomy" id="266130"/>
    <lineage>
        <taxon>Bacteria</taxon>
        <taxon>Bacillati</taxon>
        <taxon>Actinomycetota</taxon>
        <taxon>Actinomycetes</taxon>
        <taxon>Micrococcales</taxon>
        <taxon>Cellulomonadaceae</taxon>
        <taxon>Cellulomonas</taxon>
    </lineage>
</organism>
<reference evidence="6 7" key="1">
    <citation type="submission" date="2019-07" db="EMBL/GenBank/DDBJ databases">
        <title>Whole genome shotgun sequence of Cellulomonas composti NBRC 100758.</title>
        <authorList>
            <person name="Hosoyama A."/>
            <person name="Uohara A."/>
            <person name="Ohji S."/>
            <person name="Ichikawa N."/>
        </authorList>
    </citation>
    <scope>NUCLEOTIDE SEQUENCE [LARGE SCALE GENOMIC DNA]</scope>
    <source>
        <strain evidence="6 7">NBRC 100758</strain>
    </source>
</reference>
<dbReference type="PANTHER" id="PTHR30085:SF6">
    <property type="entry name" value="ABC TRANSPORTER GLUTAMINE-BINDING PROTEIN GLNH"/>
    <property type="match status" value="1"/>
</dbReference>
<comment type="similarity">
    <text evidence="1">Belongs to the bacterial solute-binding protein 3 family.</text>
</comment>
<protein>
    <submittedName>
        <fullName evidence="6">ABC transporter substrate-binding protein</fullName>
    </submittedName>
</protein>